<dbReference type="KEGG" id="slc:SL103_02445"/>
<evidence type="ECO:0008006" key="5">
    <source>
        <dbReference type="Google" id="ProtNLM"/>
    </source>
</evidence>
<sequence length="189" mass="18956">MPAKSSTIVTALTTAAVVAVGVLGYQAAASAPATLAQARGDGHHSAPQGNRDQPGKKAKPPAPAPVPTASGTGRRVVYSLGGKRVWLVDAKGKTVRTFTVAPSTVSPAPGSYAVGSRSVSVTGSDGIAIEHVVRFTTVNAVTVGFSAAVDGSRPAPGAAKKTGGIRESRDDGKALWDFALQGTKVVVVS</sequence>
<proteinExistence type="predicted"/>
<evidence type="ECO:0000256" key="2">
    <source>
        <dbReference type="SAM" id="SignalP"/>
    </source>
</evidence>
<evidence type="ECO:0000256" key="1">
    <source>
        <dbReference type="SAM" id="MobiDB-lite"/>
    </source>
</evidence>
<dbReference type="OrthoDB" id="5242394at2"/>
<feature type="chain" id="PRO_5038988287" description="L,D-transpeptidase" evidence="2">
    <location>
        <begin position="28"/>
        <end position="189"/>
    </location>
</feature>
<feature type="signal peptide" evidence="2">
    <location>
        <begin position="1"/>
        <end position="27"/>
    </location>
</feature>
<organism evidence="3 4">
    <name type="scientific">Streptomyces lydicus</name>
    <dbReference type="NCBI Taxonomy" id="47763"/>
    <lineage>
        <taxon>Bacteria</taxon>
        <taxon>Bacillati</taxon>
        <taxon>Actinomycetota</taxon>
        <taxon>Actinomycetes</taxon>
        <taxon>Kitasatosporales</taxon>
        <taxon>Streptomycetaceae</taxon>
        <taxon>Streptomyces</taxon>
    </lineage>
</organism>
<dbReference type="EMBL" id="CP017157">
    <property type="protein sequence ID" value="AOP45253.1"/>
    <property type="molecule type" value="Genomic_DNA"/>
</dbReference>
<feature type="region of interest" description="Disordered" evidence="1">
    <location>
        <begin position="36"/>
        <end position="73"/>
    </location>
</feature>
<keyword evidence="2" id="KW-0732">Signal</keyword>
<dbReference type="Proteomes" id="UP000094094">
    <property type="component" value="Chromosome"/>
</dbReference>
<evidence type="ECO:0000313" key="4">
    <source>
        <dbReference type="Proteomes" id="UP000094094"/>
    </source>
</evidence>
<gene>
    <name evidence="3" type="ORF">SL103_02445</name>
</gene>
<dbReference type="AlphaFoldDB" id="A0A1D7VES1"/>
<keyword evidence="4" id="KW-1185">Reference proteome</keyword>
<reference evidence="3 4" key="1">
    <citation type="submission" date="2016-09" db="EMBL/GenBank/DDBJ databases">
        <title>Complete genome sequencing of Streptomyces lydicus 103 and metabolic pathways analysis of antibiotic biosynthesis.</title>
        <authorList>
            <person name="Jia N."/>
            <person name="Ding M.-Z."/>
            <person name="Gao F."/>
            <person name="Yuan Y.-J."/>
        </authorList>
    </citation>
    <scope>NUCLEOTIDE SEQUENCE [LARGE SCALE GENOMIC DNA]</scope>
    <source>
        <strain evidence="3 4">103</strain>
    </source>
</reference>
<protein>
    <recommendedName>
        <fullName evidence="5">L,D-transpeptidase</fullName>
    </recommendedName>
</protein>
<name>A0A1D7VES1_9ACTN</name>
<evidence type="ECO:0000313" key="3">
    <source>
        <dbReference type="EMBL" id="AOP45253.1"/>
    </source>
</evidence>
<dbReference type="RefSeq" id="WP_069567090.1">
    <property type="nucleotide sequence ID" value="NZ_CP017157.1"/>
</dbReference>
<accession>A0A1D7VES1</accession>